<dbReference type="Proteomes" id="UP000244978">
    <property type="component" value="Unassembled WGS sequence"/>
</dbReference>
<dbReference type="InterPro" id="IPR051401">
    <property type="entry name" value="GtrA_CellWall_Glycosyl"/>
</dbReference>
<feature type="transmembrane region" description="Helical" evidence="6">
    <location>
        <begin position="118"/>
        <end position="135"/>
    </location>
</feature>
<comment type="caution">
    <text evidence="8">The sequence shown here is derived from an EMBL/GenBank/DDBJ whole genome shotgun (WGS) entry which is preliminary data.</text>
</comment>
<evidence type="ECO:0000256" key="3">
    <source>
        <dbReference type="ARBA" id="ARBA00022692"/>
    </source>
</evidence>
<dbReference type="PANTHER" id="PTHR38459:SF1">
    <property type="entry name" value="PROPHAGE BACTOPRENOL-LINKED GLUCOSE TRANSLOCASE HOMOLOG"/>
    <property type="match status" value="1"/>
</dbReference>
<dbReference type="GO" id="GO:0005886">
    <property type="term" value="C:plasma membrane"/>
    <property type="evidence" value="ECO:0007669"/>
    <property type="project" value="TreeGrafter"/>
</dbReference>
<dbReference type="InterPro" id="IPR007267">
    <property type="entry name" value="GtrA_DPMS_TM"/>
</dbReference>
<evidence type="ECO:0000259" key="7">
    <source>
        <dbReference type="Pfam" id="PF04138"/>
    </source>
</evidence>
<dbReference type="Pfam" id="PF04138">
    <property type="entry name" value="GtrA_DPMS_TM"/>
    <property type="match status" value="1"/>
</dbReference>
<evidence type="ECO:0000313" key="9">
    <source>
        <dbReference type="Proteomes" id="UP000244978"/>
    </source>
</evidence>
<dbReference type="EMBL" id="QEEX01000002">
    <property type="protein sequence ID" value="PWB96354.1"/>
    <property type="molecule type" value="Genomic_DNA"/>
</dbReference>
<dbReference type="AlphaFoldDB" id="A0A2U1SXJ7"/>
<evidence type="ECO:0000256" key="4">
    <source>
        <dbReference type="ARBA" id="ARBA00022989"/>
    </source>
</evidence>
<organism evidence="8 9">
    <name type="scientific">Homoserinimonas hongtaonis</name>
    <dbReference type="NCBI Taxonomy" id="2079791"/>
    <lineage>
        <taxon>Bacteria</taxon>
        <taxon>Bacillati</taxon>
        <taxon>Actinomycetota</taxon>
        <taxon>Actinomycetes</taxon>
        <taxon>Micrococcales</taxon>
        <taxon>Microbacteriaceae</taxon>
        <taxon>Homoserinimonas</taxon>
    </lineage>
</organism>
<accession>A0A2U1SXJ7</accession>
<evidence type="ECO:0000256" key="1">
    <source>
        <dbReference type="ARBA" id="ARBA00004141"/>
    </source>
</evidence>
<keyword evidence="3 6" id="KW-0812">Transmembrane</keyword>
<comment type="subcellular location">
    <subcellularLocation>
        <location evidence="1">Membrane</location>
        <topology evidence="1">Multi-pass membrane protein</topology>
    </subcellularLocation>
</comment>
<evidence type="ECO:0000256" key="5">
    <source>
        <dbReference type="ARBA" id="ARBA00023136"/>
    </source>
</evidence>
<feature type="domain" description="GtrA/DPMS transmembrane" evidence="7">
    <location>
        <begin position="19"/>
        <end position="141"/>
    </location>
</feature>
<feature type="transmembrane region" description="Helical" evidence="6">
    <location>
        <begin position="94"/>
        <end position="112"/>
    </location>
</feature>
<feature type="transmembrane region" description="Helical" evidence="6">
    <location>
        <begin position="52"/>
        <end position="74"/>
    </location>
</feature>
<comment type="similarity">
    <text evidence="2">Belongs to the GtrA family.</text>
</comment>
<evidence type="ECO:0000256" key="2">
    <source>
        <dbReference type="ARBA" id="ARBA00009399"/>
    </source>
</evidence>
<name>A0A2U1SXJ7_9MICO</name>
<keyword evidence="4 6" id="KW-1133">Transmembrane helix</keyword>
<dbReference type="PANTHER" id="PTHR38459">
    <property type="entry name" value="PROPHAGE BACTOPRENOL-LINKED GLUCOSE TRANSLOCASE HOMOLOG"/>
    <property type="match status" value="1"/>
</dbReference>
<keyword evidence="9" id="KW-1185">Reference proteome</keyword>
<evidence type="ECO:0000313" key="8">
    <source>
        <dbReference type="EMBL" id="PWB96354.1"/>
    </source>
</evidence>
<gene>
    <name evidence="8" type="ORF">DF220_11620</name>
</gene>
<dbReference type="GO" id="GO:0000271">
    <property type="term" value="P:polysaccharide biosynthetic process"/>
    <property type="evidence" value="ECO:0007669"/>
    <property type="project" value="InterPro"/>
</dbReference>
<evidence type="ECO:0000256" key="6">
    <source>
        <dbReference type="SAM" id="Phobius"/>
    </source>
</evidence>
<proteinExistence type="inferred from homology"/>
<sequence>MTGAPGPLLRLVRDRRIAFLLVGGANTAIGFAFFVFFDLTVGAYVDENVNRVAGSLATLACAHVLSVLCAFVLYRRFVFRVTGHVWRDLARFEMVYLVSIGINAVVLPVLVQFGIERILAQAMILVVTTLISYFGHQHFSFRRPEESEAKSRGGEQS</sequence>
<keyword evidence="5 6" id="KW-0472">Membrane</keyword>
<reference evidence="9" key="1">
    <citation type="submission" date="2018-04" db="EMBL/GenBank/DDBJ databases">
        <authorList>
            <person name="Liu S."/>
            <person name="Wang Z."/>
            <person name="Li J."/>
        </authorList>
    </citation>
    <scope>NUCLEOTIDE SEQUENCE [LARGE SCALE GENOMIC DNA]</scope>
    <source>
        <strain evidence="9">S1194</strain>
    </source>
</reference>
<feature type="transmembrane region" description="Helical" evidence="6">
    <location>
        <begin position="17"/>
        <end position="37"/>
    </location>
</feature>
<protein>
    <submittedName>
        <fullName evidence="8">GtrA family protein</fullName>
    </submittedName>
</protein>